<dbReference type="Proteomes" id="UP000835206">
    <property type="component" value="Unplaced"/>
</dbReference>
<accession>A0A9C6SJG2</accession>
<keyword evidence="1" id="KW-1185">Reference proteome</keyword>
<dbReference type="GeneID" id="125387008"/>
<dbReference type="AlphaFoldDB" id="A0A9C6SJG2"/>
<dbReference type="RefSeq" id="XP_048270144.1">
    <property type="nucleotide sequence ID" value="XM_048414187.1"/>
</dbReference>
<gene>
    <name evidence="2" type="primary">LOC125387008</name>
</gene>
<evidence type="ECO:0000313" key="1">
    <source>
        <dbReference type="Proteomes" id="UP000835206"/>
    </source>
</evidence>
<proteinExistence type="predicted"/>
<dbReference type="OrthoDB" id="7700848at2759"/>
<evidence type="ECO:0000313" key="2">
    <source>
        <dbReference type="RefSeq" id="XP_048270144.1"/>
    </source>
</evidence>
<protein>
    <submittedName>
        <fullName evidence="2">Uncharacterized protein LOC125387008</fullName>
    </submittedName>
</protein>
<dbReference type="KEGG" id="bter:125387008"/>
<sequence length="328" mass="38101">MGVRVRGLVKLVTDWCTDTGLRLAREKTEVILLTGKRVPRVFNLDVGGGEIATKEVVKYLGVLLDNAKRHSSHLEQACDKAEKFVSSIRSLLPNVNRPTDSVKRLYYGVWESDILYAAPIWASAPGMVRNKIILISIQMAALVRTLTAYRRMSHGALCVVTGNMPIHIKAKLRWEEYVAKRRYGEEVRGEMHDLAEERKRLLHEAEDRWKIEWLFHNPDNWMRRLIRNSLVFVRRKRRVNHYVMQIRTGCSIFNHYRHKIGMESHTSCWDCVEDPHDAEHVLFKCPRWVVERTSLECKVDDGHGHRPEDGCRRCLTRAIWFGGVVVEP</sequence>
<name>A0A9C6SJG2_BOMTE</name>
<organism evidence="1 2">
    <name type="scientific">Bombus terrestris</name>
    <name type="common">Buff-tailed bumblebee</name>
    <name type="synonym">Apis terrestris</name>
    <dbReference type="NCBI Taxonomy" id="30195"/>
    <lineage>
        <taxon>Eukaryota</taxon>
        <taxon>Metazoa</taxon>
        <taxon>Ecdysozoa</taxon>
        <taxon>Arthropoda</taxon>
        <taxon>Hexapoda</taxon>
        <taxon>Insecta</taxon>
        <taxon>Pterygota</taxon>
        <taxon>Neoptera</taxon>
        <taxon>Endopterygota</taxon>
        <taxon>Hymenoptera</taxon>
        <taxon>Apocrita</taxon>
        <taxon>Aculeata</taxon>
        <taxon>Apoidea</taxon>
        <taxon>Anthophila</taxon>
        <taxon>Apidae</taxon>
        <taxon>Bombus</taxon>
        <taxon>Bombus</taxon>
    </lineage>
</organism>
<reference evidence="2" key="1">
    <citation type="submission" date="2025-08" db="UniProtKB">
        <authorList>
            <consortium name="RefSeq"/>
        </authorList>
    </citation>
    <scope>IDENTIFICATION</scope>
</reference>
<dbReference type="PANTHER" id="PTHR33332">
    <property type="entry name" value="REVERSE TRANSCRIPTASE DOMAIN-CONTAINING PROTEIN"/>
    <property type="match status" value="1"/>
</dbReference>